<dbReference type="Proteomes" id="UP000325289">
    <property type="component" value="Unassembled WGS sequence"/>
</dbReference>
<name>A0A1I2ELQ2_9RHOB</name>
<evidence type="ECO:0008006" key="4">
    <source>
        <dbReference type="Google" id="ProtNLM"/>
    </source>
</evidence>
<protein>
    <recommendedName>
        <fullName evidence="4">Recombinase</fullName>
    </recommendedName>
</protein>
<accession>A0A1I2ELQ2</accession>
<sequence>MDDTSRLFRVCTDDEAKSDILEALKAYGDRIVDLRQRGIFSNFIDRREELITSGVLTPYFDLAPRKRRAKPKEELTEQTAAANSASAKTRRRASREKAQQLADIRSEAKSAARPTRARAIADAANERGLTTTRGRPWRADTVSRLLRSYDDERQIDDHEDG</sequence>
<proteinExistence type="predicted"/>
<keyword evidence="3" id="KW-1185">Reference proteome</keyword>
<organism evidence="2 3">
    <name type="scientific">Roseivivax sediminis</name>
    <dbReference type="NCBI Taxonomy" id="936889"/>
    <lineage>
        <taxon>Bacteria</taxon>
        <taxon>Pseudomonadati</taxon>
        <taxon>Pseudomonadota</taxon>
        <taxon>Alphaproteobacteria</taxon>
        <taxon>Rhodobacterales</taxon>
        <taxon>Roseobacteraceae</taxon>
        <taxon>Roseivivax</taxon>
    </lineage>
</organism>
<evidence type="ECO:0000256" key="1">
    <source>
        <dbReference type="SAM" id="MobiDB-lite"/>
    </source>
</evidence>
<reference evidence="2 3" key="1">
    <citation type="submission" date="2016-10" db="EMBL/GenBank/DDBJ databases">
        <authorList>
            <person name="Varghese N."/>
            <person name="Submissions S."/>
        </authorList>
    </citation>
    <scope>NUCLEOTIDE SEQUENCE [LARGE SCALE GENOMIC DNA]</scope>
    <source>
        <strain evidence="3">YIM D21,KCTC 23444,ACCC 10710</strain>
    </source>
</reference>
<evidence type="ECO:0000313" key="3">
    <source>
        <dbReference type="Proteomes" id="UP000325289"/>
    </source>
</evidence>
<dbReference type="AlphaFoldDB" id="A0A1I2ELQ2"/>
<feature type="region of interest" description="Disordered" evidence="1">
    <location>
        <begin position="68"/>
        <end position="136"/>
    </location>
</feature>
<gene>
    <name evidence="2" type="ORF">SAMN04515678_1268</name>
</gene>
<dbReference type="EMBL" id="FOMS01000026">
    <property type="protein sequence ID" value="SFE93795.1"/>
    <property type="molecule type" value="Genomic_DNA"/>
</dbReference>
<dbReference type="RefSeq" id="WP_223163198.1">
    <property type="nucleotide sequence ID" value="NZ_FOMS01000026.1"/>
</dbReference>
<evidence type="ECO:0000313" key="2">
    <source>
        <dbReference type="EMBL" id="SFE93795.1"/>
    </source>
</evidence>